<feature type="binding site" evidence="7">
    <location>
        <position position="241"/>
    </location>
    <ligand>
        <name>substrate</name>
    </ligand>
</feature>
<evidence type="ECO:0000256" key="5">
    <source>
        <dbReference type="ARBA" id="ARBA00023002"/>
    </source>
</evidence>
<dbReference type="InterPro" id="IPR036291">
    <property type="entry name" value="NAD(P)-bd_dom_sf"/>
</dbReference>
<evidence type="ECO:0000313" key="11">
    <source>
        <dbReference type="EMBL" id="TCV94108.1"/>
    </source>
</evidence>
<keyword evidence="5 7" id="KW-0560">Oxidoreductase</keyword>
<feature type="compositionally biased region" description="Basic residues" evidence="8">
    <location>
        <begin position="563"/>
        <end position="573"/>
    </location>
</feature>
<dbReference type="Pfam" id="PF00479">
    <property type="entry name" value="G6PD_N"/>
    <property type="match status" value="1"/>
</dbReference>
<feature type="region of interest" description="Disordered" evidence="8">
    <location>
        <begin position="510"/>
        <end position="615"/>
    </location>
</feature>
<dbReference type="InterPro" id="IPR022674">
    <property type="entry name" value="G6P_DH_NAD-bd"/>
</dbReference>
<evidence type="ECO:0000259" key="9">
    <source>
        <dbReference type="Pfam" id="PF00479"/>
    </source>
</evidence>
<evidence type="ECO:0000313" key="12">
    <source>
        <dbReference type="Proteomes" id="UP000295645"/>
    </source>
</evidence>
<dbReference type="NCBIfam" id="TIGR00871">
    <property type="entry name" value="zwf"/>
    <property type="match status" value="1"/>
</dbReference>
<keyword evidence="3 7" id="KW-0313">Glucose metabolism</keyword>
<dbReference type="InterPro" id="IPR022675">
    <property type="entry name" value="G6P_DH_C"/>
</dbReference>
<feature type="compositionally biased region" description="Low complexity" evidence="8">
    <location>
        <begin position="574"/>
        <end position="605"/>
    </location>
</feature>
<dbReference type="EMBL" id="SMCS01000004">
    <property type="protein sequence ID" value="TCV94108.1"/>
    <property type="molecule type" value="Genomic_DNA"/>
</dbReference>
<evidence type="ECO:0000256" key="7">
    <source>
        <dbReference type="HAMAP-Rule" id="MF_00966"/>
    </source>
</evidence>
<comment type="similarity">
    <text evidence="2 7">Belongs to the glucose-6-phosphate dehydrogenase family.</text>
</comment>
<dbReference type="EC" id="1.1.1.49" evidence="7"/>
<comment type="pathway">
    <text evidence="1 7">Carbohydrate degradation; pentose phosphate pathway; D-ribulose 5-phosphate from D-glucose 6-phosphate (oxidative stage): step 1/3.</text>
</comment>
<dbReference type="InterPro" id="IPR019796">
    <property type="entry name" value="G6P_DH_AS"/>
</dbReference>
<comment type="function">
    <text evidence="7">Catalyzes the oxidation of glucose 6-phosphate to 6-phosphogluconolactone.</text>
</comment>
<feature type="domain" description="Glucose-6-phosphate dehydrogenase C-terminal" evidence="10">
    <location>
        <begin position="215"/>
        <end position="509"/>
    </location>
</feature>
<dbReference type="PROSITE" id="PS00069">
    <property type="entry name" value="G6P_DEHYDROGENASE"/>
    <property type="match status" value="1"/>
</dbReference>
<comment type="caution">
    <text evidence="11">The sequence shown here is derived from an EMBL/GenBank/DDBJ whole genome shotgun (WGS) entry which is preliminary data.</text>
</comment>
<dbReference type="GO" id="GO:0005829">
    <property type="term" value="C:cytosol"/>
    <property type="evidence" value="ECO:0007669"/>
    <property type="project" value="TreeGrafter"/>
</dbReference>
<dbReference type="SUPFAM" id="SSF51735">
    <property type="entry name" value="NAD(P)-binding Rossmann-fold domains"/>
    <property type="match status" value="1"/>
</dbReference>
<evidence type="ECO:0000256" key="6">
    <source>
        <dbReference type="ARBA" id="ARBA00023277"/>
    </source>
</evidence>
<evidence type="ECO:0000256" key="4">
    <source>
        <dbReference type="ARBA" id="ARBA00022857"/>
    </source>
</evidence>
<feature type="binding site" evidence="7">
    <location>
        <position position="203"/>
    </location>
    <ligand>
        <name>substrate</name>
    </ligand>
</feature>
<name>A0A4R3YR51_9GAMM</name>
<dbReference type="GO" id="GO:0004345">
    <property type="term" value="F:glucose-6-phosphate dehydrogenase activity"/>
    <property type="evidence" value="ECO:0007669"/>
    <property type="project" value="UniProtKB-UniRule"/>
</dbReference>
<comment type="catalytic activity">
    <reaction evidence="7">
        <text>D-glucose 6-phosphate + NADP(+) = 6-phospho-D-glucono-1,5-lactone + NADPH + H(+)</text>
        <dbReference type="Rhea" id="RHEA:15841"/>
        <dbReference type="ChEBI" id="CHEBI:15378"/>
        <dbReference type="ChEBI" id="CHEBI:57783"/>
        <dbReference type="ChEBI" id="CHEBI:57955"/>
        <dbReference type="ChEBI" id="CHEBI:58349"/>
        <dbReference type="ChEBI" id="CHEBI:61548"/>
        <dbReference type="EC" id="1.1.1.49"/>
    </reaction>
</comment>
<dbReference type="GO" id="GO:0050661">
    <property type="term" value="F:NADP binding"/>
    <property type="evidence" value="ECO:0007669"/>
    <property type="project" value="UniProtKB-UniRule"/>
</dbReference>
<feature type="binding site" evidence="7">
    <location>
        <position position="207"/>
    </location>
    <ligand>
        <name>substrate</name>
    </ligand>
</feature>
<feature type="binding site" evidence="7">
    <location>
        <position position="361"/>
    </location>
    <ligand>
        <name>substrate</name>
    </ligand>
</feature>
<dbReference type="HAMAP" id="MF_00966">
    <property type="entry name" value="G6PD"/>
    <property type="match status" value="1"/>
</dbReference>
<evidence type="ECO:0000259" key="10">
    <source>
        <dbReference type="Pfam" id="PF02781"/>
    </source>
</evidence>
<reference evidence="11 12" key="1">
    <citation type="submission" date="2019-03" db="EMBL/GenBank/DDBJ databases">
        <title>Above-ground endophytic microbial communities from plants in different locations in the United States.</title>
        <authorList>
            <person name="Frank C."/>
        </authorList>
    </citation>
    <scope>NUCLEOTIDE SEQUENCE [LARGE SCALE GENOMIC DNA]</scope>
    <source>
        <strain evidence="11 12">LP_13_YM</strain>
    </source>
</reference>
<feature type="compositionally biased region" description="Basic residues" evidence="8">
    <location>
        <begin position="539"/>
        <end position="554"/>
    </location>
</feature>
<dbReference type="AlphaFoldDB" id="A0A4R3YR51"/>
<protein>
    <recommendedName>
        <fullName evidence="7">Glucose-6-phosphate 1-dehydrogenase</fullName>
        <shortName evidence="7">G6PD</shortName>
        <ecNumber evidence="7">1.1.1.49</ecNumber>
    </recommendedName>
</protein>
<dbReference type="PANTHER" id="PTHR23429">
    <property type="entry name" value="GLUCOSE-6-PHOSPHATE 1-DEHYDROGENASE G6PD"/>
    <property type="match status" value="1"/>
</dbReference>
<keyword evidence="4 7" id="KW-0521">NADP</keyword>
<dbReference type="PANTHER" id="PTHR23429:SF0">
    <property type="entry name" value="GLUCOSE-6-PHOSPHATE 1-DEHYDROGENASE"/>
    <property type="match status" value="1"/>
</dbReference>
<dbReference type="Pfam" id="PF02781">
    <property type="entry name" value="G6PD_C"/>
    <property type="match status" value="1"/>
</dbReference>
<dbReference type="SUPFAM" id="SSF55347">
    <property type="entry name" value="Glyceraldehyde-3-phosphate dehydrogenase-like, C-terminal domain"/>
    <property type="match status" value="1"/>
</dbReference>
<dbReference type="PRINTS" id="PR00079">
    <property type="entry name" value="G6PDHDRGNASE"/>
</dbReference>
<organism evidence="11 12">
    <name type="scientific">Luteibacter rhizovicinus</name>
    <dbReference type="NCBI Taxonomy" id="242606"/>
    <lineage>
        <taxon>Bacteria</taxon>
        <taxon>Pseudomonadati</taxon>
        <taxon>Pseudomonadota</taxon>
        <taxon>Gammaproteobacteria</taxon>
        <taxon>Lysobacterales</taxon>
        <taxon>Rhodanobacteraceae</taxon>
        <taxon>Luteibacter</taxon>
    </lineage>
</organism>
<dbReference type="UniPathway" id="UPA00115">
    <property type="reaction ID" value="UER00408"/>
</dbReference>
<feature type="binding site" evidence="7">
    <location>
        <position position="173"/>
    </location>
    <ligand>
        <name>NADP(+)</name>
        <dbReference type="ChEBI" id="CHEBI:58349"/>
    </ligand>
</feature>
<evidence type="ECO:0000256" key="8">
    <source>
        <dbReference type="SAM" id="MobiDB-lite"/>
    </source>
</evidence>
<dbReference type="GO" id="GO:0009051">
    <property type="term" value="P:pentose-phosphate shunt, oxidative branch"/>
    <property type="evidence" value="ECO:0007669"/>
    <property type="project" value="TreeGrafter"/>
</dbReference>
<evidence type="ECO:0000256" key="2">
    <source>
        <dbReference type="ARBA" id="ARBA00009975"/>
    </source>
</evidence>
<feature type="active site" description="Proton acceptor" evidence="7">
    <location>
        <position position="265"/>
    </location>
</feature>
<proteinExistence type="inferred from homology"/>
<keyword evidence="6 7" id="KW-0119">Carbohydrate metabolism</keyword>
<feature type="binding site" evidence="7">
    <location>
        <position position="260"/>
    </location>
    <ligand>
        <name>substrate</name>
    </ligand>
</feature>
<dbReference type="InterPro" id="IPR001282">
    <property type="entry name" value="G6P_DH"/>
</dbReference>
<dbReference type="Proteomes" id="UP000295645">
    <property type="component" value="Unassembled WGS sequence"/>
</dbReference>
<comment type="caution">
    <text evidence="7">Lacks conserved residue(s) required for the propagation of feature annotation.</text>
</comment>
<dbReference type="Gene3D" id="3.30.360.10">
    <property type="entry name" value="Dihydrodipicolinate Reductase, domain 2"/>
    <property type="match status" value="1"/>
</dbReference>
<dbReference type="Gene3D" id="3.40.50.720">
    <property type="entry name" value="NAD(P)-binding Rossmann-like Domain"/>
    <property type="match status" value="1"/>
</dbReference>
<sequence length="615" mass="67495">MSNAQPKRAMSRSHPADPCTVVIFGASGDLTSRLVVPALYNMRRTGLLSDDFAIVGVNHGKLADATWKRNLRGALERYVGNAGAGTGKLDNDAWDWLADRMTYHAGDFDDSTTFSSLAEKLKIIERRRGTEGNVLFYLATPERFFGDIVEKLKEAGLTGDSEGGFWRRVIIEKPFGHDLASAQALNERIGKVLREDQIYRIDHFLGKETVQNILSFRFANGLFEPIWNRDRIDHVQITVAETVGVERRGSFYEQTGALRDMVPNHLFQLLAMVAMEPPTSFGAEAVRTRKAEAIEAIRPIGPEDAVRGQYGPGAVAGVLARAYREEPDVAADSVTETFVAMKLAIDTWRWSGVPFYLRTGKHMTRRTTEIAIRFKSAPFAPFRGTGMDAFGPDWLVLQIQPDEGISLQFDVKRPGPRVELAPVRMDFKYADWFRAEPNVGYETLLYDCMTGDATLFQRADMVEACWRAVQPVLDDWAQHSPADFPNYSSGSAGPASADTLLAMGGRSWRPLNANVEPVGRRTGARKAAEPEATAPVKRAPAKRVAKATVKKTAVKKVAAGKSPAKKPAAKKAPVKPVSSPRKAATKKAAAARTATAAKRAPARKTGASARAPKKR</sequence>
<dbReference type="GO" id="GO:0006006">
    <property type="term" value="P:glucose metabolic process"/>
    <property type="evidence" value="ECO:0007669"/>
    <property type="project" value="UniProtKB-KW"/>
</dbReference>
<gene>
    <name evidence="7" type="primary">zwf</name>
    <name evidence="11" type="ORF">EC912_104305</name>
</gene>
<feature type="binding site" evidence="7">
    <location>
        <begin position="107"/>
        <end position="108"/>
    </location>
    <ligand>
        <name>NADP(+)</name>
        <dbReference type="ChEBI" id="CHEBI:58349"/>
    </ligand>
</feature>
<feature type="domain" description="Glucose-6-phosphate dehydrogenase NAD-binding" evidence="9">
    <location>
        <begin position="22"/>
        <end position="212"/>
    </location>
</feature>
<evidence type="ECO:0000256" key="3">
    <source>
        <dbReference type="ARBA" id="ARBA00022526"/>
    </source>
</evidence>
<accession>A0A4R3YR51</accession>
<evidence type="ECO:0000256" key="1">
    <source>
        <dbReference type="ARBA" id="ARBA00004937"/>
    </source>
</evidence>
<keyword evidence="12" id="KW-1185">Reference proteome</keyword>